<dbReference type="Proteomes" id="UP001215280">
    <property type="component" value="Unassembled WGS sequence"/>
</dbReference>
<comment type="caution">
    <text evidence="1">The sequence shown here is derived from an EMBL/GenBank/DDBJ whole genome shotgun (WGS) entry which is preliminary data.</text>
</comment>
<keyword evidence="2" id="KW-1185">Reference proteome</keyword>
<proteinExistence type="predicted"/>
<accession>A0AAD7I976</accession>
<dbReference type="EMBL" id="JARJLG010000146">
    <property type="protein sequence ID" value="KAJ7737002.1"/>
    <property type="molecule type" value="Genomic_DNA"/>
</dbReference>
<gene>
    <name evidence="1" type="ORF">DFH07DRAFT_779537</name>
</gene>
<dbReference type="AlphaFoldDB" id="A0AAD7I976"/>
<name>A0AAD7I976_9AGAR</name>
<protein>
    <submittedName>
        <fullName evidence="1">Uncharacterized protein</fullName>
    </submittedName>
</protein>
<reference evidence="1" key="1">
    <citation type="submission" date="2023-03" db="EMBL/GenBank/DDBJ databases">
        <title>Massive genome expansion in bonnet fungi (Mycena s.s.) driven by repeated elements and novel gene families across ecological guilds.</title>
        <authorList>
            <consortium name="Lawrence Berkeley National Laboratory"/>
            <person name="Harder C.B."/>
            <person name="Miyauchi S."/>
            <person name="Viragh M."/>
            <person name="Kuo A."/>
            <person name="Thoen E."/>
            <person name="Andreopoulos B."/>
            <person name="Lu D."/>
            <person name="Skrede I."/>
            <person name="Drula E."/>
            <person name="Henrissat B."/>
            <person name="Morin E."/>
            <person name="Kohler A."/>
            <person name="Barry K."/>
            <person name="LaButti K."/>
            <person name="Morin E."/>
            <person name="Salamov A."/>
            <person name="Lipzen A."/>
            <person name="Mereny Z."/>
            <person name="Hegedus B."/>
            <person name="Baldrian P."/>
            <person name="Stursova M."/>
            <person name="Weitz H."/>
            <person name="Taylor A."/>
            <person name="Grigoriev I.V."/>
            <person name="Nagy L.G."/>
            <person name="Martin F."/>
            <person name="Kauserud H."/>
        </authorList>
    </citation>
    <scope>NUCLEOTIDE SEQUENCE</scope>
    <source>
        <strain evidence="1">CBHHK188m</strain>
    </source>
</reference>
<evidence type="ECO:0000313" key="2">
    <source>
        <dbReference type="Proteomes" id="UP001215280"/>
    </source>
</evidence>
<evidence type="ECO:0000313" key="1">
    <source>
        <dbReference type="EMBL" id="KAJ7737002.1"/>
    </source>
</evidence>
<sequence>MADDKDIWDLRANAHISRDSRHQNLWDFGELSGTASIIPERLSSDVFAYLRHMKDFWRPQYGLEVPEEWTQLILPPEKDHQFPWRRVKFERWFPLSLISTIFSPISSELRLVPAAEFTNRCNSADYVGPVFPVRNPPQDSDYDDVSAMVNLLLCEHHPTGAFYCLVSLLRGTYGCQLKLFDVFQLILVAFLILSHRHPGLRFPHQFGDHPLDIDFALVPESQPTTECMIRRSSKTPLCFSSPALTIGIQLSDSDNKSCLTDEDLLHLARATQPHLEALLLARHQCYPKISLTSPAPFPPACIFVIAFRDMTIFIVAHIAYLRESTYRYQSLVVDQIPFPPYVPGDQGGVVARLRVIVSLLTIRSHTDRLASLWDDLIWGPRIFDAELAALRDCTGIVTPSPSEYEDPEVSMWGNMLDHIKLTPTGEEVATDISPSPSEVACSKELVDAWLPGIIDAEEVPETIISN</sequence>
<organism evidence="1 2">
    <name type="scientific">Mycena maculata</name>
    <dbReference type="NCBI Taxonomy" id="230809"/>
    <lineage>
        <taxon>Eukaryota</taxon>
        <taxon>Fungi</taxon>
        <taxon>Dikarya</taxon>
        <taxon>Basidiomycota</taxon>
        <taxon>Agaricomycotina</taxon>
        <taxon>Agaricomycetes</taxon>
        <taxon>Agaricomycetidae</taxon>
        <taxon>Agaricales</taxon>
        <taxon>Marasmiineae</taxon>
        <taxon>Mycenaceae</taxon>
        <taxon>Mycena</taxon>
    </lineage>
</organism>